<protein>
    <recommendedName>
        <fullName evidence="5">Transcription factor CBF/NF-Y/archaeal histone domain-containing protein</fullName>
    </recommendedName>
</protein>
<reference evidence="3 4" key="1">
    <citation type="submission" date="2016-09" db="EMBL/GenBank/DDBJ databases">
        <title>The draft genome of Dichanthelium oligosanthes: A C3 panicoid grass species.</title>
        <authorList>
            <person name="Studer A.J."/>
            <person name="Schnable J.C."/>
            <person name="Brutnell T.P."/>
        </authorList>
    </citation>
    <scope>NUCLEOTIDE SEQUENCE [LARGE SCALE GENOMIC DNA]</scope>
    <source>
        <strain evidence="4">cv. Kellogg 1175</strain>
        <tissue evidence="3">Leaf</tissue>
    </source>
</reference>
<dbReference type="GO" id="GO:0000978">
    <property type="term" value="F:RNA polymerase II cis-regulatory region sequence-specific DNA binding"/>
    <property type="evidence" value="ECO:0007669"/>
    <property type="project" value="TreeGrafter"/>
</dbReference>
<dbReference type="InterPro" id="IPR027113">
    <property type="entry name" value="Transc_fact_NFYB/HAP3"/>
</dbReference>
<dbReference type="Proteomes" id="UP000095767">
    <property type="component" value="Unassembled WGS sequence"/>
</dbReference>
<dbReference type="InterPro" id="IPR009072">
    <property type="entry name" value="Histone-fold"/>
</dbReference>
<dbReference type="PANTHER" id="PTHR11064:SF9">
    <property type="entry name" value="NUCLEAR TRANSCRIPTION FACTOR Y SUBUNIT BETA"/>
    <property type="match status" value="1"/>
</dbReference>
<dbReference type="EMBL" id="LWDX02047641">
    <property type="protein sequence ID" value="OEL21535.1"/>
    <property type="molecule type" value="Genomic_DNA"/>
</dbReference>
<dbReference type="SUPFAM" id="SSF47113">
    <property type="entry name" value="Histone-fold"/>
    <property type="match status" value="1"/>
</dbReference>
<feature type="region of interest" description="Disordered" evidence="2">
    <location>
        <begin position="71"/>
        <end position="97"/>
    </location>
</feature>
<dbReference type="GO" id="GO:0001228">
    <property type="term" value="F:DNA-binding transcription activator activity, RNA polymerase II-specific"/>
    <property type="evidence" value="ECO:0007669"/>
    <property type="project" value="InterPro"/>
</dbReference>
<dbReference type="AlphaFoldDB" id="A0A1E5V951"/>
<evidence type="ECO:0000313" key="4">
    <source>
        <dbReference type="Proteomes" id="UP000095767"/>
    </source>
</evidence>
<keyword evidence="4" id="KW-1185">Reference proteome</keyword>
<keyword evidence="1" id="KW-0238">DNA-binding</keyword>
<evidence type="ECO:0000313" key="3">
    <source>
        <dbReference type="EMBL" id="OEL21535.1"/>
    </source>
</evidence>
<dbReference type="Gene3D" id="1.10.20.10">
    <property type="entry name" value="Histone, subunit A"/>
    <property type="match status" value="1"/>
</dbReference>
<gene>
    <name evidence="3" type="ORF">BAE44_0017445</name>
</gene>
<feature type="region of interest" description="Disordered" evidence="2">
    <location>
        <begin position="137"/>
        <end position="163"/>
    </location>
</feature>
<evidence type="ECO:0000256" key="1">
    <source>
        <dbReference type="ARBA" id="ARBA00023125"/>
    </source>
</evidence>
<dbReference type="STRING" id="888268.A0A1E5V951"/>
<dbReference type="GO" id="GO:0016602">
    <property type="term" value="C:CCAAT-binding factor complex"/>
    <property type="evidence" value="ECO:0007669"/>
    <property type="project" value="InterPro"/>
</dbReference>
<feature type="compositionally biased region" description="Basic residues" evidence="2">
    <location>
        <begin position="87"/>
        <end position="97"/>
    </location>
</feature>
<dbReference type="PRINTS" id="PR00615">
    <property type="entry name" value="CCAATSUBUNTA"/>
</dbReference>
<comment type="caution">
    <text evidence="3">The sequence shown here is derived from an EMBL/GenBank/DDBJ whole genome shotgun (WGS) entry which is preliminary data.</text>
</comment>
<proteinExistence type="predicted"/>
<dbReference type="PANTHER" id="PTHR11064">
    <property type="entry name" value="CCAAT-BINDING TRANSCRIPTION FACTOR-RELATED"/>
    <property type="match status" value="1"/>
</dbReference>
<evidence type="ECO:0008006" key="5">
    <source>
        <dbReference type="Google" id="ProtNLM"/>
    </source>
</evidence>
<sequence length="237" mass="26235">LQPRTHASLNAAWRVQRVARYSGTYVLLQGAAYGRYLALSPEQVPPDHRAVQSDYDEPGMVAIMWKAFSTGGQDRRHPSAPLLRPPPPRRRQREKRKTINGDDLLWAMTTLGFEDYVEPLKCYLHKFREIEGERVAASSGASGSAAQQQADVARSAANDDRYARYGTPGAGGMMMMGQPMYGSPQQQHEPSRAVVEAIGGRRPILICPRGVHLGRVCTVTALHPSSTEFFFPKSEPC</sequence>
<accession>A0A1E5V951</accession>
<dbReference type="OrthoDB" id="386949at2759"/>
<feature type="non-terminal residue" evidence="3">
    <location>
        <position position="1"/>
    </location>
</feature>
<feature type="compositionally biased region" description="Low complexity" evidence="2">
    <location>
        <begin position="137"/>
        <end position="150"/>
    </location>
</feature>
<name>A0A1E5V951_9POAL</name>
<evidence type="ECO:0000256" key="2">
    <source>
        <dbReference type="SAM" id="MobiDB-lite"/>
    </source>
</evidence>
<dbReference type="GO" id="GO:0046982">
    <property type="term" value="F:protein heterodimerization activity"/>
    <property type="evidence" value="ECO:0007669"/>
    <property type="project" value="InterPro"/>
</dbReference>
<organism evidence="3 4">
    <name type="scientific">Dichanthelium oligosanthes</name>
    <dbReference type="NCBI Taxonomy" id="888268"/>
    <lineage>
        <taxon>Eukaryota</taxon>
        <taxon>Viridiplantae</taxon>
        <taxon>Streptophyta</taxon>
        <taxon>Embryophyta</taxon>
        <taxon>Tracheophyta</taxon>
        <taxon>Spermatophyta</taxon>
        <taxon>Magnoliopsida</taxon>
        <taxon>Liliopsida</taxon>
        <taxon>Poales</taxon>
        <taxon>Poaceae</taxon>
        <taxon>PACMAD clade</taxon>
        <taxon>Panicoideae</taxon>
        <taxon>Panicodae</taxon>
        <taxon>Paniceae</taxon>
        <taxon>Dichantheliinae</taxon>
        <taxon>Dichanthelium</taxon>
    </lineage>
</organism>